<name>A0AAV3XTR1_9CYAN</name>
<sequence>MTGLMSNTEGKFTSNTKEDCRQIYDNKFLQDQNLYPFLLDHGVVYLTRDWQGDLNLIPQCLGHNNRELDLKIYPDLKNHSLHLG</sequence>
<evidence type="ECO:0000313" key="1">
    <source>
        <dbReference type="EMBL" id="GET44215.1"/>
    </source>
</evidence>
<dbReference type="Proteomes" id="UP001050975">
    <property type="component" value="Unassembled WGS sequence"/>
</dbReference>
<accession>A0AAV3XTR1</accession>
<keyword evidence="2" id="KW-1185">Reference proteome</keyword>
<proteinExistence type="predicted"/>
<dbReference type="AlphaFoldDB" id="A0AAV3XTR1"/>
<organism evidence="1 2">
    <name type="scientific">Microseira wollei NIES-4236</name>
    <dbReference type="NCBI Taxonomy" id="2530354"/>
    <lineage>
        <taxon>Bacteria</taxon>
        <taxon>Bacillati</taxon>
        <taxon>Cyanobacteriota</taxon>
        <taxon>Cyanophyceae</taxon>
        <taxon>Oscillatoriophycideae</taxon>
        <taxon>Aerosakkonematales</taxon>
        <taxon>Aerosakkonemataceae</taxon>
        <taxon>Microseira</taxon>
    </lineage>
</organism>
<comment type="caution">
    <text evidence="1">The sequence shown here is derived from an EMBL/GenBank/DDBJ whole genome shotgun (WGS) entry which is preliminary data.</text>
</comment>
<reference evidence="1" key="1">
    <citation type="submission" date="2019-10" db="EMBL/GenBank/DDBJ databases">
        <title>Draft genome sequece of Microseira wollei NIES-4236.</title>
        <authorList>
            <person name="Yamaguchi H."/>
            <person name="Suzuki S."/>
            <person name="Kawachi M."/>
        </authorList>
    </citation>
    <scope>NUCLEOTIDE SEQUENCE</scope>
    <source>
        <strain evidence="1">NIES-4236</strain>
    </source>
</reference>
<protein>
    <submittedName>
        <fullName evidence="1">Uncharacterized protein</fullName>
    </submittedName>
</protein>
<evidence type="ECO:0000313" key="2">
    <source>
        <dbReference type="Proteomes" id="UP001050975"/>
    </source>
</evidence>
<dbReference type="EMBL" id="BLAY01000308">
    <property type="protein sequence ID" value="GET44215.1"/>
    <property type="molecule type" value="Genomic_DNA"/>
</dbReference>
<gene>
    <name evidence="1" type="ORF">MiSe_90410</name>
</gene>